<feature type="region of interest" description="Disordered" evidence="1">
    <location>
        <begin position="134"/>
        <end position="177"/>
    </location>
</feature>
<feature type="non-terminal residue" evidence="2">
    <location>
        <position position="1"/>
    </location>
</feature>
<dbReference type="Proteomes" id="UP000286510">
    <property type="component" value="Unassembled WGS sequence"/>
</dbReference>
<sequence length="205" mass="22491">KPFNYHFAMTSKDKIKCMVPGCGFITWYSNFPNHVKAKHRHIPEHRNIRQLWGCIVNAAGELQAPVQSTRLNAVQPIYADDEANDVDDEALTMRLYEEDALAIASVRLQIYIARHLGGDPVAILGELRRRFSAETQHEDQVSAVEFDSNLPEDMSTEELAPSGTGSPATSGAAMSSDVAGAEAVKEAVAAAKRGRRLGRMAKQLT</sequence>
<dbReference type="AlphaFoldDB" id="A0A418CW11"/>
<gene>
    <name evidence="2" type="ORF">DYB26_015285</name>
</gene>
<evidence type="ECO:0000313" key="2">
    <source>
        <dbReference type="EMBL" id="RHY86167.1"/>
    </source>
</evidence>
<dbReference type="VEuPathDB" id="FungiDB:H257_17248"/>
<evidence type="ECO:0000256" key="1">
    <source>
        <dbReference type="SAM" id="MobiDB-lite"/>
    </source>
</evidence>
<protein>
    <submittedName>
        <fullName evidence="2">Uncharacterized protein</fullName>
    </submittedName>
</protein>
<comment type="caution">
    <text evidence="2">The sequence shown here is derived from an EMBL/GenBank/DDBJ whole genome shotgun (WGS) entry which is preliminary data.</text>
</comment>
<reference evidence="2 3" key="1">
    <citation type="submission" date="2018-08" db="EMBL/GenBank/DDBJ databases">
        <title>Aphanomyces genome sequencing and annotation.</title>
        <authorList>
            <person name="Minardi D."/>
            <person name="Oidtmann B."/>
            <person name="Van Der Giezen M."/>
            <person name="Studholme D.J."/>
        </authorList>
    </citation>
    <scope>NUCLEOTIDE SEQUENCE [LARGE SCALE GENOMIC DNA]</scope>
    <source>
        <strain evidence="2 3">FDL457</strain>
    </source>
</reference>
<name>A0A418CW11_APHAT</name>
<feature type="compositionally biased region" description="Polar residues" evidence="1">
    <location>
        <begin position="163"/>
        <end position="173"/>
    </location>
</feature>
<accession>A0A418CW11</accession>
<evidence type="ECO:0000313" key="3">
    <source>
        <dbReference type="Proteomes" id="UP000286510"/>
    </source>
</evidence>
<dbReference type="EMBL" id="QUTF01023790">
    <property type="protein sequence ID" value="RHY86167.1"/>
    <property type="molecule type" value="Genomic_DNA"/>
</dbReference>
<organism evidence="2 3">
    <name type="scientific">Aphanomyces astaci</name>
    <name type="common">Crayfish plague agent</name>
    <dbReference type="NCBI Taxonomy" id="112090"/>
    <lineage>
        <taxon>Eukaryota</taxon>
        <taxon>Sar</taxon>
        <taxon>Stramenopiles</taxon>
        <taxon>Oomycota</taxon>
        <taxon>Saprolegniomycetes</taxon>
        <taxon>Saprolegniales</taxon>
        <taxon>Verrucalvaceae</taxon>
        <taxon>Aphanomyces</taxon>
    </lineage>
</organism>
<proteinExistence type="predicted"/>